<dbReference type="EMBL" id="JBDFQZ010000013">
    <property type="protein sequence ID" value="KAK9669969.1"/>
    <property type="molecule type" value="Genomic_DNA"/>
</dbReference>
<keyword evidence="1" id="KW-0732">Signal</keyword>
<protein>
    <recommendedName>
        <fullName evidence="2">Bifunctional inhibitor/plant lipid transfer protein/seed storage helical domain-containing protein</fullName>
    </recommendedName>
</protein>
<feature type="signal peptide" evidence="1">
    <location>
        <begin position="1"/>
        <end position="25"/>
    </location>
</feature>
<comment type="caution">
    <text evidence="3">The sequence shown here is derived from an EMBL/GenBank/DDBJ whole genome shotgun (WGS) entry which is preliminary data.</text>
</comment>
<evidence type="ECO:0000256" key="1">
    <source>
        <dbReference type="SAM" id="SignalP"/>
    </source>
</evidence>
<name>A0AAW1H447_SAPOF</name>
<organism evidence="3 4">
    <name type="scientific">Saponaria officinalis</name>
    <name type="common">Common soapwort</name>
    <name type="synonym">Lychnis saponaria</name>
    <dbReference type="NCBI Taxonomy" id="3572"/>
    <lineage>
        <taxon>Eukaryota</taxon>
        <taxon>Viridiplantae</taxon>
        <taxon>Streptophyta</taxon>
        <taxon>Embryophyta</taxon>
        <taxon>Tracheophyta</taxon>
        <taxon>Spermatophyta</taxon>
        <taxon>Magnoliopsida</taxon>
        <taxon>eudicotyledons</taxon>
        <taxon>Gunneridae</taxon>
        <taxon>Pentapetalae</taxon>
        <taxon>Caryophyllales</taxon>
        <taxon>Caryophyllaceae</taxon>
        <taxon>Caryophylleae</taxon>
        <taxon>Saponaria</taxon>
    </lineage>
</organism>
<reference evidence="3" key="1">
    <citation type="submission" date="2024-03" db="EMBL/GenBank/DDBJ databases">
        <title>WGS assembly of Saponaria officinalis var. Norfolk2.</title>
        <authorList>
            <person name="Jenkins J."/>
            <person name="Shu S."/>
            <person name="Grimwood J."/>
            <person name="Barry K."/>
            <person name="Goodstein D."/>
            <person name="Schmutz J."/>
            <person name="Leebens-Mack J."/>
            <person name="Osbourn A."/>
        </authorList>
    </citation>
    <scope>NUCLEOTIDE SEQUENCE [LARGE SCALE GENOMIC DNA]</scope>
    <source>
        <strain evidence="3">JIC</strain>
    </source>
</reference>
<feature type="domain" description="Bifunctional inhibitor/plant lipid transfer protein/seed storage helical" evidence="2">
    <location>
        <begin position="11"/>
        <end position="79"/>
    </location>
</feature>
<accession>A0AAW1H447</accession>
<gene>
    <name evidence="3" type="ORF">RND81_13G167200</name>
</gene>
<dbReference type="Proteomes" id="UP001443914">
    <property type="component" value="Unassembled WGS sequence"/>
</dbReference>
<evidence type="ECO:0000313" key="3">
    <source>
        <dbReference type="EMBL" id="KAK9669969.1"/>
    </source>
</evidence>
<dbReference type="InterPro" id="IPR016140">
    <property type="entry name" value="Bifunc_inhib/LTP/seed_store"/>
</dbReference>
<sequence length="103" mass="11080">MTTKKITVGLVIMMFISMAISSSLAQVMTCTDAVKQFNIDCKGEKTVADMASCCTDYNSIASSDPECFCGILYKILRFNPAADVKSIFPLCAIPGSFTSLCPN</sequence>
<dbReference type="AlphaFoldDB" id="A0AAW1H447"/>
<keyword evidence="4" id="KW-1185">Reference proteome</keyword>
<proteinExistence type="predicted"/>
<evidence type="ECO:0000313" key="4">
    <source>
        <dbReference type="Proteomes" id="UP001443914"/>
    </source>
</evidence>
<dbReference type="Pfam" id="PF14368">
    <property type="entry name" value="LTP_2"/>
    <property type="match status" value="1"/>
</dbReference>
<feature type="chain" id="PRO_5043643142" description="Bifunctional inhibitor/plant lipid transfer protein/seed storage helical domain-containing protein" evidence="1">
    <location>
        <begin position="26"/>
        <end position="103"/>
    </location>
</feature>
<evidence type="ECO:0000259" key="2">
    <source>
        <dbReference type="Pfam" id="PF14368"/>
    </source>
</evidence>